<dbReference type="PRINTS" id="PR00474">
    <property type="entry name" value="GLU5KINASE"/>
</dbReference>
<dbReference type="GO" id="GO:0003723">
    <property type="term" value="F:RNA binding"/>
    <property type="evidence" value="ECO:0007669"/>
    <property type="project" value="InterPro"/>
</dbReference>
<organism evidence="10 11">
    <name type="scientific">Pseudoalteromonas xiamenensis</name>
    <dbReference type="NCBI Taxonomy" id="882626"/>
    <lineage>
        <taxon>Bacteria</taxon>
        <taxon>Pseudomonadati</taxon>
        <taxon>Pseudomonadota</taxon>
        <taxon>Gammaproteobacteria</taxon>
        <taxon>Alteromonadales</taxon>
        <taxon>Pseudoalteromonadaceae</taxon>
        <taxon>Pseudoalteromonas</taxon>
    </lineage>
</organism>
<dbReference type="CDD" id="cd21157">
    <property type="entry name" value="PUA_G5K"/>
    <property type="match status" value="1"/>
</dbReference>
<gene>
    <name evidence="8 10" type="primary">proB</name>
    <name evidence="10" type="ORF">J5O05_06750</name>
</gene>
<keyword evidence="2 8" id="KW-0028">Amino-acid biosynthesis</keyword>
<evidence type="ECO:0000313" key="10">
    <source>
        <dbReference type="EMBL" id="QTH72506.1"/>
    </source>
</evidence>
<dbReference type="PANTHER" id="PTHR43654:SF1">
    <property type="entry name" value="ISOPENTENYL PHOSPHATE KINASE"/>
    <property type="match status" value="1"/>
</dbReference>
<dbReference type="GO" id="GO:0005524">
    <property type="term" value="F:ATP binding"/>
    <property type="evidence" value="ECO:0007669"/>
    <property type="project" value="UniProtKB-KW"/>
</dbReference>
<dbReference type="CDD" id="cd04242">
    <property type="entry name" value="AAK_G5K_ProB"/>
    <property type="match status" value="1"/>
</dbReference>
<name>A0A975HLV8_9GAMM</name>
<dbReference type="Proteomes" id="UP000664904">
    <property type="component" value="Chromosome"/>
</dbReference>
<feature type="binding site" evidence="8">
    <location>
        <position position="147"/>
    </location>
    <ligand>
        <name>substrate</name>
    </ligand>
</feature>
<dbReference type="PIRSF" id="PIRSF000729">
    <property type="entry name" value="GK"/>
    <property type="match status" value="1"/>
</dbReference>
<dbReference type="PROSITE" id="PS00902">
    <property type="entry name" value="GLUTAMATE_5_KINASE"/>
    <property type="match status" value="1"/>
</dbReference>
<dbReference type="InterPro" id="IPR036393">
    <property type="entry name" value="AceGlu_kinase-like_sf"/>
</dbReference>
<dbReference type="InterPro" id="IPR011529">
    <property type="entry name" value="Glu_5kinase"/>
</dbReference>
<dbReference type="InterPro" id="IPR005715">
    <property type="entry name" value="Glu_5kinase/COase_Synthase"/>
</dbReference>
<keyword evidence="6 8" id="KW-0418">Kinase</keyword>
<dbReference type="InterPro" id="IPR001057">
    <property type="entry name" value="Glu/AcGlu_kinase"/>
</dbReference>
<feature type="binding site" evidence="8">
    <location>
        <begin position="209"/>
        <end position="215"/>
    </location>
    <ligand>
        <name>ATP</name>
        <dbReference type="ChEBI" id="CHEBI:30616"/>
    </ligand>
</feature>
<proteinExistence type="inferred from homology"/>
<keyword evidence="11" id="KW-1185">Reference proteome</keyword>
<dbReference type="GO" id="GO:0004349">
    <property type="term" value="F:glutamate 5-kinase activity"/>
    <property type="evidence" value="ECO:0007669"/>
    <property type="project" value="UniProtKB-UniRule"/>
</dbReference>
<dbReference type="SMART" id="SM00359">
    <property type="entry name" value="PUA"/>
    <property type="match status" value="1"/>
</dbReference>
<dbReference type="RefSeq" id="WP_208844130.1">
    <property type="nucleotide sequence ID" value="NZ_CP072133.1"/>
</dbReference>
<dbReference type="KEGG" id="pxi:J5O05_06750"/>
<evidence type="ECO:0000256" key="3">
    <source>
        <dbReference type="ARBA" id="ARBA00022650"/>
    </source>
</evidence>
<evidence type="ECO:0000256" key="7">
    <source>
        <dbReference type="ARBA" id="ARBA00022840"/>
    </source>
</evidence>
<comment type="function">
    <text evidence="8">Catalyzes the transfer of a phosphate group to glutamate to form L-glutamate 5-phosphate.</text>
</comment>
<dbReference type="Gene3D" id="3.40.1160.10">
    <property type="entry name" value="Acetylglutamate kinase-like"/>
    <property type="match status" value="1"/>
</dbReference>
<dbReference type="GO" id="GO:0005829">
    <property type="term" value="C:cytosol"/>
    <property type="evidence" value="ECO:0007669"/>
    <property type="project" value="TreeGrafter"/>
</dbReference>
<dbReference type="Pfam" id="PF00696">
    <property type="entry name" value="AA_kinase"/>
    <property type="match status" value="1"/>
</dbReference>
<dbReference type="FunFam" id="3.40.1160.10:FF:000018">
    <property type="entry name" value="Glutamate 5-kinase"/>
    <property type="match status" value="1"/>
</dbReference>
<evidence type="ECO:0000256" key="4">
    <source>
        <dbReference type="ARBA" id="ARBA00022679"/>
    </source>
</evidence>
<feature type="binding site" evidence="8">
    <location>
        <position position="52"/>
    </location>
    <ligand>
        <name>substrate</name>
    </ligand>
</feature>
<keyword evidence="7 8" id="KW-0067">ATP-binding</keyword>
<dbReference type="PROSITE" id="PS50890">
    <property type="entry name" value="PUA"/>
    <property type="match status" value="1"/>
</dbReference>
<dbReference type="Gene3D" id="2.30.130.10">
    <property type="entry name" value="PUA domain"/>
    <property type="match status" value="1"/>
</dbReference>
<feature type="domain" description="PUA" evidence="9">
    <location>
        <begin position="275"/>
        <end position="342"/>
    </location>
</feature>
<dbReference type="NCBIfam" id="TIGR01027">
    <property type="entry name" value="proB"/>
    <property type="match status" value="1"/>
</dbReference>
<dbReference type="GO" id="GO:0055129">
    <property type="term" value="P:L-proline biosynthetic process"/>
    <property type="evidence" value="ECO:0007669"/>
    <property type="project" value="UniProtKB-UniRule"/>
</dbReference>
<keyword evidence="4 8" id="KW-0808">Transferase</keyword>
<protein>
    <recommendedName>
        <fullName evidence="8">Glutamate 5-kinase</fullName>
        <ecNumber evidence="8">2.7.2.11</ecNumber>
    </recommendedName>
    <alternativeName>
        <fullName evidence="8">Gamma-glutamyl kinase</fullName>
        <shortName evidence="8">GK</shortName>
    </alternativeName>
</protein>
<keyword evidence="3 8" id="KW-0641">Proline biosynthesis</keyword>
<dbReference type="PANTHER" id="PTHR43654">
    <property type="entry name" value="GLUTAMATE 5-KINASE"/>
    <property type="match status" value="1"/>
</dbReference>
<comment type="similarity">
    <text evidence="8">Belongs to the glutamate 5-kinase family.</text>
</comment>
<comment type="subcellular location">
    <subcellularLocation>
        <location evidence="8">Cytoplasm</location>
    </subcellularLocation>
</comment>
<reference evidence="10" key="1">
    <citation type="submission" date="2021-03" db="EMBL/GenBank/DDBJ databases">
        <title>Complete Genome of Pseudoalteromonas xiamenensis STKMTI.2, a new potential marine bacterium producing anti-Vibrio compounds.</title>
        <authorList>
            <person name="Handayani D.P."/>
            <person name="Isnansetyo A."/>
            <person name="Istiqomah I."/>
            <person name="Jumina J."/>
        </authorList>
    </citation>
    <scope>NUCLEOTIDE SEQUENCE</scope>
    <source>
        <strain evidence="10">STKMTI.2</strain>
    </source>
</reference>
<dbReference type="InterPro" id="IPR001048">
    <property type="entry name" value="Asp/Glu/Uridylate_kinase"/>
</dbReference>
<dbReference type="EC" id="2.7.2.11" evidence="8"/>
<feature type="binding site" evidence="8">
    <location>
        <position position="12"/>
    </location>
    <ligand>
        <name>ATP</name>
        <dbReference type="ChEBI" id="CHEBI:30616"/>
    </ligand>
</feature>
<accession>A0A975HLV8</accession>
<feature type="binding site" evidence="8">
    <location>
        <begin position="167"/>
        <end position="168"/>
    </location>
    <ligand>
        <name>ATP</name>
        <dbReference type="ChEBI" id="CHEBI:30616"/>
    </ligand>
</feature>
<dbReference type="AlphaFoldDB" id="A0A975HLV8"/>
<dbReference type="InterPro" id="IPR019797">
    <property type="entry name" value="Glutamate_5-kinase_CS"/>
</dbReference>
<dbReference type="InterPro" id="IPR002478">
    <property type="entry name" value="PUA"/>
</dbReference>
<sequence length="367" mass="39494">MSSKPTERLVLKIGSALIAPMQDGCRSANLLRVAQFIVDARAQGKEVILVSSGAVAAGSHHFSNAKPQTVAVKKAMAAAGQTAMMSMWDRFFDFPCAQLLLTHADLRHRERYTSIRQTLFTLLEQGILPIINENDAVTSDNLKVGDNDNLSAMVATAAEANTLVICTDVDGLFDKNPHTHADANLIKEVYHIDSSIIASSEGPSSSVGTGGMSTKLEAAEKATSHGITTFIVNGFKDETFKALILGENPGTQLMPYEKPLQEPIHWLTHTAAAQGELIVQPEAIEEVSEGGSGLRCDEIQSVEGDFSAGETILIKDEQGKPIAKAKSNYSSCLLNFITEHQEGLFTSQMQDSIGPIISQQDIAVLEK</sequence>
<feature type="binding site" evidence="8">
    <location>
        <position position="135"/>
    </location>
    <ligand>
        <name>substrate</name>
    </ligand>
</feature>
<evidence type="ECO:0000259" key="9">
    <source>
        <dbReference type="SMART" id="SM00359"/>
    </source>
</evidence>
<dbReference type="Pfam" id="PF01472">
    <property type="entry name" value="PUA"/>
    <property type="match status" value="1"/>
</dbReference>
<dbReference type="SUPFAM" id="SSF53633">
    <property type="entry name" value="Carbamate kinase-like"/>
    <property type="match status" value="1"/>
</dbReference>
<dbReference type="SUPFAM" id="SSF88697">
    <property type="entry name" value="PUA domain-like"/>
    <property type="match status" value="1"/>
</dbReference>
<dbReference type="InterPro" id="IPR036974">
    <property type="entry name" value="PUA_sf"/>
</dbReference>
<evidence type="ECO:0000256" key="1">
    <source>
        <dbReference type="ARBA" id="ARBA00022490"/>
    </source>
</evidence>
<dbReference type="HAMAP" id="MF_00456">
    <property type="entry name" value="ProB"/>
    <property type="match status" value="1"/>
</dbReference>
<evidence type="ECO:0000256" key="2">
    <source>
        <dbReference type="ARBA" id="ARBA00022605"/>
    </source>
</evidence>
<evidence type="ECO:0000256" key="5">
    <source>
        <dbReference type="ARBA" id="ARBA00022741"/>
    </source>
</evidence>
<evidence type="ECO:0000256" key="8">
    <source>
        <dbReference type="HAMAP-Rule" id="MF_00456"/>
    </source>
</evidence>
<comment type="pathway">
    <text evidence="8">Amino-acid biosynthesis; L-proline biosynthesis; L-glutamate 5-semialdehyde from L-glutamate: step 1/2.</text>
</comment>
<keyword evidence="5 8" id="KW-0547">Nucleotide-binding</keyword>
<dbReference type="EMBL" id="CP072133">
    <property type="protein sequence ID" value="QTH72506.1"/>
    <property type="molecule type" value="Genomic_DNA"/>
</dbReference>
<evidence type="ECO:0000256" key="6">
    <source>
        <dbReference type="ARBA" id="ARBA00022777"/>
    </source>
</evidence>
<evidence type="ECO:0000313" key="11">
    <source>
        <dbReference type="Proteomes" id="UP000664904"/>
    </source>
</evidence>
<comment type="catalytic activity">
    <reaction evidence="8">
        <text>L-glutamate + ATP = L-glutamyl 5-phosphate + ADP</text>
        <dbReference type="Rhea" id="RHEA:14877"/>
        <dbReference type="ChEBI" id="CHEBI:29985"/>
        <dbReference type="ChEBI" id="CHEBI:30616"/>
        <dbReference type="ChEBI" id="CHEBI:58274"/>
        <dbReference type="ChEBI" id="CHEBI:456216"/>
        <dbReference type="EC" id="2.7.2.11"/>
    </reaction>
</comment>
<dbReference type="InterPro" id="IPR015947">
    <property type="entry name" value="PUA-like_sf"/>
</dbReference>
<keyword evidence="1 8" id="KW-0963">Cytoplasm</keyword>
<dbReference type="InterPro" id="IPR041739">
    <property type="entry name" value="G5K_ProB"/>
</dbReference>